<name>A0A1G4JSZ5_9SACH</name>
<sequence length="307" mass="34650">MEEQSSIGFDWSIEANKLIEFRDKIVAELKDDDLALKRLLIERRIRAASKQHLLNECAYMRGRIDQVTSAYLESVYMDYSRLKSAGVAYAYENGSTHEAIETERTSDKETSETPEWLATSMGGLIAKELNGEKGADTVQHVTKNLELVENARKNADLVKSMLSPTEEPRKRREPDNDDYEVVQDEINQNTFERGKARHLEPHIMSSRQYERLQPICANQIDYQNFAFNTHGGMVPCPTVPSVAPLHSPPPISIPSIPVKTTSGIKKTRSGTLSPRNQKASQHNNQSVSIKVPKALRKMEHVARKHGL</sequence>
<proteinExistence type="predicted"/>
<evidence type="ECO:0000313" key="2">
    <source>
        <dbReference type="EMBL" id="SCU93999.1"/>
    </source>
</evidence>
<dbReference type="Proteomes" id="UP000190274">
    <property type="component" value="Chromosome G"/>
</dbReference>
<accession>A0A1G4JSZ5</accession>
<dbReference type="OrthoDB" id="4036071at2759"/>
<keyword evidence="3" id="KW-1185">Reference proteome</keyword>
<dbReference type="EMBL" id="LT598457">
    <property type="protein sequence ID" value="SCU93999.1"/>
    <property type="molecule type" value="Genomic_DNA"/>
</dbReference>
<feature type="region of interest" description="Disordered" evidence="1">
    <location>
        <begin position="253"/>
        <end position="285"/>
    </location>
</feature>
<organism evidence="2 3">
    <name type="scientific">Lachancea dasiensis</name>
    <dbReference type="NCBI Taxonomy" id="1072105"/>
    <lineage>
        <taxon>Eukaryota</taxon>
        <taxon>Fungi</taxon>
        <taxon>Dikarya</taxon>
        <taxon>Ascomycota</taxon>
        <taxon>Saccharomycotina</taxon>
        <taxon>Saccharomycetes</taxon>
        <taxon>Saccharomycetales</taxon>
        <taxon>Saccharomycetaceae</taxon>
        <taxon>Lachancea</taxon>
    </lineage>
</organism>
<dbReference type="AlphaFoldDB" id="A0A1G4JSZ5"/>
<evidence type="ECO:0000256" key="1">
    <source>
        <dbReference type="SAM" id="MobiDB-lite"/>
    </source>
</evidence>
<reference evidence="3" key="1">
    <citation type="submission" date="2016-03" db="EMBL/GenBank/DDBJ databases">
        <authorList>
            <person name="Devillers H."/>
        </authorList>
    </citation>
    <scope>NUCLEOTIDE SEQUENCE [LARGE SCALE GENOMIC DNA]</scope>
</reference>
<protein>
    <submittedName>
        <fullName evidence="2">LADA_0G05974g1_1</fullName>
    </submittedName>
</protein>
<evidence type="ECO:0000313" key="3">
    <source>
        <dbReference type="Proteomes" id="UP000190274"/>
    </source>
</evidence>
<gene>
    <name evidence="2" type="ORF">LADA_0G05974G</name>
</gene>
<feature type="compositionally biased region" description="Polar residues" evidence="1">
    <location>
        <begin position="258"/>
        <end position="285"/>
    </location>
</feature>